<proteinExistence type="predicted"/>
<protein>
    <submittedName>
        <fullName evidence="2">Uncharacterized protein</fullName>
    </submittedName>
</protein>
<feature type="compositionally biased region" description="Low complexity" evidence="1">
    <location>
        <begin position="48"/>
        <end position="75"/>
    </location>
</feature>
<name>A0A388SUU3_9ACTN</name>
<feature type="region of interest" description="Disordered" evidence="1">
    <location>
        <begin position="44"/>
        <end position="75"/>
    </location>
</feature>
<dbReference type="EMBL" id="BGZL01000004">
    <property type="protein sequence ID" value="GBQ00408.1"/>
    <property type="molecule type" value="Genomic_DNA"/>
</dbReference>
<sequence>MGGGLLPRPGALLRPGGDRLPAFVGGGMLRHAWDSVRPGRWYEAGNRPADPAGHGTTATAAAPGFPGATGRLRGR</sequence>
<gene>
    <name evidence="2" type="ORF">SSP531S_18230</name>
</gene>
<dbReference type="AlphaFoldDB" id="A0A388SUU3"/>
<dbReference type="Proteomes" id="UP000265354">
    <property type="component" value="Unassembled WGS sequence"/>
</dbReference>
<evidence type="ECO:0000256" key="1">
    <source>
        <dbReference type="SAM" id="MobiDB-lite"/>
    </source>
</evidence>
<accession>A0A388SUU3</accession>
<reference evidence="2 3" key="1">
    <citation type="submission" date="2018-07" db="EMBL/GenBank/DDBJ databases">
        <title>Whole Genome Shotgun Sequence of Streptomyces spongiicola strain 531S.</title>
        <authorList>
            <person name="Dohra H."/>
            <person name="Kodani S."/>
        </authorList>
    </citation>
    <scope>NUCLEOTIDE SEQUENCE [LARGE SCALE GENOMIC DNA]</scope>
    <source>
        <strain evidence="2 3">531S</strain>
    </source>
</reference>
<evidence type="ECO:0000313" key="3">
    <source>
        <dbReference type="Proteomes" id="UP000265354"/>
    </source>
</evidence>
<comment type="caution">
    <text evidence="2">The sequence shown here is derived from an EMBL/GenBank/DDBJ whole genome shotgun (WGS) entry which is preliminary data.</text>
</comment>
<evidence type="ECO:0000313" key="2">
    <source>
        <dbReference type="EMBL" id="GBQ00408.1"/>
    </source>
</evidence>
<organism evidence="2 3">
    <name type="scientific">Streptomyces spongiicola</name>
    <dbReference type="NCBI Taxonomy" id="1690221"/>
    <lineage>
        <taxon>Bacteria</taxon>
        <taxon>Bacillati</taxon>
        <taxon>Actinomycetota</taxon>
        <taxon>Actinomycetes</taxon>
        <taxon>Kitasatosporales</taxon>
        <taxon>Streptomycetaceae</taxon>
        <taxon>Streptomyces</taxon>
    </lineage>
</organism>